<evidence type="ECO:0000256" key="1">
    <source>
        <dbReference type="ARBA" id="ARBA00004651"/>
    </source>
</evidence>
<feature type="transmembrane region" description="Helical" evidence="9">
    <location>
        <begin position="74"/>
        <end position="92"/>
    </location>
</feature>
<dbReference type="InterPro" id="IPR011527">
    <property type="entry name" value="ABC1_TM_dom"/>
</dbReference>
<evidence type="ECO:0000313" key="12">
    <source>
        <dbReference type="EMBL" id="GBG12598.1"/>
    </source>
</evidence>
<evidence type="ECO:0000256" key="9">
    <source>
        <dbReference type="SAM" id="Phobius"/>
    </source>
</evidence>
<dbReference type="SMART" id="SM00382">
    <property type="entry name" value="AAA"/>
    <property type="match status" value="1"/>
</dbReference>
<evidence type="ECO:0000256" key="5">
    <source>
        <dbReference type="ARBA" id="ARBA00022741"/>
    </source>
</evidence>
<dbReference type="AlphaFoldDB" id="A0A2R5F4B8"/>
<dbReference type="Pfam" id="PF00005">
    <property type="entry name" value="ABC_tran"/>
    <property type="match status" value="1"/>
</dbReference>
<evidence type="ECO:0000256" key="8">
    <source>
        <dbReference type="ARBA" id="ARBA00023136"/>
    </source>
</evidence>
<evidence type="ECO:0000256" key="2">
    <source>
        <dbReference type="ARBA" id="ARBA00022448"/>
    </source>
</evidence>
<accession>A0A2R5F4B8</accession>
<dbReference type="PROSITE" id="PS00211">
    <property type="entry name" value="ABC_TRANSPORTER_1"/>
    <property type="match status" value="1"/>
</dbReference>
<feature type="transmembrane region" description="Helical" evidence="9">
    <location>
        <begin position="178"/>
        <end position="197"/>
    </location>
</feature>
<evidence type="ECO:0000313" key="13">
    <source>
        <dbReference type="Proteomes" id="UP000245081"/>
    </source>
</evidence>
<dbReference type="InterPro" id="IPR036640">
    <property type="entry name" value="ABC1_TM_sf"/>
</dbReference>
<comment type="subcellular location">
    <subcellularLocation>
        <location evidence="1">Cell membrane</location>
        <topology evidence="1">Multi-pass membrane protein</topology>
    </subcellularLocation>
</comment>
<dbReference type="Gene3D" id="3.40.50.300">
    <property type="entry name" value="P-loop containing nucleotide triphosphate hydrolases"/>
    <property type="match status" value="1"/>
</dbReference>
<dbReference type="CDD" id="cd18582">
    <property type="entry name" value="ABC_6TM_ATM1_ABCB7"/>
    <property type="match status" value="1"/>
</dbReference>
<dbReference type="PROSITE" id="PS50929">
    <property type="entry name" value="ABC_TM1F"/>
    <property type="match status" value="1"/>
</dbReference>
<feature type="domain" description="ABC transporter" evidence="10">
    <location>
        <begin position="356"/>
        <end position="590"/>
    </location>
</feature>
<evidence type="ECO:0000259" key="11">
    <source>
        <dbReference type="PROSITE" id="PS50929"/>
    </source>
</evidence>
<keyword evidence="5" id="KW-0547">Nucleotide-binding</keyword>
<dbReference type="EMBL" id="BDOQ01000001">
    <property type="protein sequence ID" value="GBG12598.1"/>
    <property type="molecule type" value="Genomic_DNA"/>
</dbReference>
<dbReference type="InterPro" id="IPR003593">
    <property type="entry name" value="AAA+_ATPase"/>
</dbReference>
<dbReference type="RefSeq" id="WP_109013829.1">
    <property type="nucleotide sequence ID" value="NZ_BDOQ01000001.1"/>
</dbReference>
<dbReference type="InterPro" id="IPR017871">
    <property type="entry name" value="ABC_transporter-like_CS"/>
</dbReference>
<dbReference type="PANTHER" id="PTHR24221:SF402">
    <property type="entry name" value="IRON-SULFUR CLUSTERS TRANSPORTER ABCB7, MITOCHONDRIAL"/>
    <property type="match status" value="1"/>
</dbReference>
<feature type="transmembrane region" description="Helical" evidence="9">
    <location>
        <begin position="37"/>
        <end position="62"/>
    </location>
</feature>
<dbReference type="OrthoDB" id="8554730at2"/>
<evidence type="ECO:0000259" key="10">
    <source>
        <dbReference type="PROSITE" id="PS50893"/>
    </source>
</evidence>
<dbReference type="SUPFAM" id="SSF90123">
    <property type="entry name" value="ABC transporter transmembrane region"/>
    <property type="match status" value="1"/>
</dbReference>
<comment type="caution">
    <text evidence="12">The sequence shown here is derived from an EMBL/GenBank/DDBJ whole genome shotgun (WGS) entry which is preliminary data.</text>
</comment>
<dbReference type="Pfam" id="PF00664">
    <property type="entry name" value="ABC_membrane"/>
    <property type="match status" value="1"/>
</dbReference>
<dbReference type="InterPro" id="IPR027417">
    <property type="entry name" value="P-loop_NTPase"/>
</dbReference>
<keyword evidence="4 9" id="KW-0812">Transmembrane</keyword>
<reference evidence="12 13" key="1">
    <citation type="journal article" date="2018" name="Environ. Microbiol.">
        <title>Isolation and genomic characterization of Novimethylophilus kurashikiensis gen. nov. sp. nov., a new lanthanide-dependent methylotrophic species of Methylophilaceae.</title>
        <authorList>
            <person name="Lv H."/>
            <person name="Sahin N."/>
            <person name="Tani A."/>
        </authorList>
    </citation>
    <scope>NUCLEOTIDE SEQUENCE [LARGE SCALE GENOMIC DNA]</scope>
    <source>
        <strain evidence="12 13">La2-4</strain>
    </source>
</reference>
<keyword evidence="2" id="KW-0813">Transport</keyword>
<feature type="domain" description="ABC transmembrane type-1" evidence="11">
    <location>
        <begin position="39"/>
        <end position="322"/>
    </location>
</feature>
<dbReference type="SUPFAM" id="SSF52540">
    <property type="entry name" value="P-loop containing nucleoside triphosphate hydrolases"/>
    <property type="match status" value="1"/>
</dbReference>
<dbReference type="GO" id="GO:0140359">
    <property type="term" value="F:ABC-type transporter activity"/>
    <property type="evidence" value="ECO:0007669"/>
    <property type="project" value="InterPro"/>
</dbReference>
<dbReference type="GO" id="GO:0016887">
    <property type="term" value="F:ATP hydrolysis activity"/>
    <property type="evidence" value="ECO:0007669"/>
    <property type="project" value="InterPro"/>
</dbReference>
<evidence type="ECO:0000256" key="4">
    <source>
        <dbReference type="ARBA" id="ARBA00022692"/>
    </source>
</evidence>
<gene>
    <name evidence="12" type="primary">irp</name>
    <name evidence="12" type="ORF">NMK_0129</name>
</gene>
<dbReference type="InterPro" id="IPR039421">
    <property type="entry name" value="Type_1_exporter"/>
</dbReference>
<dbReference type="InterPro" id="IPR003439">
    <property type="entry name" value="ABC_transporter-like_ATP-bd"/>
</dbReference>
<organism evidence="12 13">
    <name type="scientific">Novimethylophilus kurashikiensis</name>
    <dbReference type="NCBI Taxonomy" id="1825523"/>
    <lineage>
        <taxon>Bacteria</taxon>
        <taxon>Pseudomonadati</taxon>
        <taxon>Pseudomonadota</taxon>
        <taxon>Betaproteobacteria</taxon>
        <taxon>Nitrosomonadales</taxon>
        <taxon>Methylophilaceae</taxon>
        <taxon>Novimethylophilus</taxon>
    </lineage>
</organism>
<proteinExistence type="predicted"/>
<dbReference type="GO" id="GO:0005886">
    <property type="term" value="C:plasma membrane"/>
    <property type="evidence" value="ECO:0007669"/>
    <property type="project" value="UniProtKB-SubCell"/>
</dbReference>
<evidence type="ECO:0000256" key="3">
    <source>
        <dbReference type="ARBA" id="ARBA00022475"/>
    </source>
</evidence>
<protein>
    <submittedName>
        <fullName evidence="12">ATP-binding cassette, subfamily B, bacterial</fullName>
    </submittedName>
</protein>
<dbReference type="Proteomes" id="UP000245081">
    <property type="component" value="Unassembled WGS sequence"/>
</dbReference>
<dbReference type="Gene3D" id="1.20.1560.10">
    <property type="entry name" value="ABC transporter type 1, transmembrane domain"/>
    <property type="match status" value="1"/>
</dbReference>
<keyword evidence="6 12" id="KW-0067">ATP-binding</keyword>
<dbReference type="GO" id="GO:0005524">
    <property type="term" value="F:ATP binding"/>
    <property type="evidence" value="ECO:0007669"/>
    <property type="project" value="UniProtKB-KW"/>
</dbReference>
<keyword evidence="3" id="KW-1003">Cell membrane</keyword>
<evidence type="ECO:0000256" key="7">
    <source>
        <dbReference type="ARBA" id="ARBA00022989"/>
    </source>
</evidence>
<feature type="transmembrane region" description="Helical" evidence="9">
    <location>
        <begin position="259"/>
        <end position="284"/>
    </location>
</feature>
<feature type="transmembrane region" description="Helical" evidence="9">
    <location>
        <begin position="146"/>
        <end position="172"/>
    </location>
</feature>
<keyword evidence="13" id="KW-1185">Reference proteome</keyword>
<dbReference type="FunFam" id="3.40.50.300:FF:000186">
    <property type="entry name" value="ATP-binding cassette sub-family B member 7, mitochondrial"/>
    <property type="match status" value="1"/>
</dbReference>
<evidence type="ECO:0000256" key="6">
    <source>
        <dbReference type="ARBA" id="ARBA00022840"/>
    </source>
</evidence>
<name>A0A2R5F4B8_9PROT</name>
<dbReference type="PROSITE" id="PS50893">
    <property type="entry name" value="ABC_TRANSPORTER_2"/>
    <property type="match status" value="1"/>
</dbReference>
<keyword evidence="7 9" id="KW-1133">Transmembrane helix</keyword>
<dbReference type="GO" id="GO:0006879">
    <property type="term" value="P:intracellular iron ion homeostasis"/>
    <property type="evidence" value="ECO:0007669"/>
    <property type="project" value="TreeGrafter"/>
</dbReference>
<keyword evidence="8 9" id="KW-0472">Membrane</keyword>
<dbReference type="PANTHER" id="PTHR24221">
    <property type="entry name" value="ATP-BINDING CASSETTE SUB-FAMILY B"/>
    <property type="match status" value="1"/>
</dbReference>
<sequence>MNARGPTPTEGDWRTRLRNDEIARDLWQLLYRYRWRIGLATGFLLLAKVATVVVPLILKRIIDEFSRPEQLPVLPAYLLIGYALVRFSSTLFNELRDLLFSRVSQSTVAIYARKTFAHLHSLGPRFHSQRRIGGLLPDIDRGTAGIAFLLGAGLFTLVPILVEIGMVLAIMLAKYSGWFAGIIAFLFFAYSGFTLYFTARRTIHQRRVNRLDSEAKGKMADSLINADNIKYFTNESLEADRFTGIMAHWTDAAISNQQALFVLHVGQSAIIAVGLGAIMLLAGHEVWQHRMTVGDLVLINAYVLQVCLPLNALGFAYREVKDAWVNVERLFVLLREKPEIAQKPDQPALKIQAGEVVFDHVYFHYVPERPILFDISFRIPAGKTLAVVGGSGSGKSTLARLLLRFYDPIQGRILVDGQDIASVRVDSVRQVIGVVPQDTILFNESIAYNIGYGRNGATLEDIHNVARAAHIHEFIESLPEKYDTLVGERGVKLSGGERQRIAVARAMLKNPPILIFDEATSALDSSSENAIQRELNRLSTNRTTLIIAHRLSTVVGADEIMVLERGRIVERGTHAELLSLRGMYAQLWLLQQRQEKEKVAAEAQNL</sequence>